<reference evidence="2" key="1">
    <citation type="submission" date="2017-06" db="EMBL/GenBank/DDBJ databases">
        <title>Capnocytophaga spp. assemblies.</title>
        <authorList>
            <person name="Gulvik C.A."/>
        </authorList>
    </citation>
    <scope>NUCLEOTIDE SEQUENCE [LARGE SCALE GENOMIC DNA]</scope>
    <source>
        <strain evidence="2">H1496</strain>
    </source>
</reference>
<protein>
    <submittedName>
        <fullName evidence="1">ABC transporter ATPase</fullName>
    </submittedName>
</protein>
<dbReference type="EMBL" id="CP022386">
    <property type="protein sequence ID" value="ATA87050.1"/>
    <property type="molecule type" value="Genomic_DNA"/>
</dbReference>
<dbReference type="AlphaFoldDB" id="A0A250FPL0"/>
<sequence length="160" mass="18737">MLVSMDSLPQTARVWIYPSNRLLTGEEEAQITADLTAYLSKWASHGTLVRSAFELRYHQFIVIAADDNQHIGGCSLDELAHFIQALEQKYNLLLLDKMNVSYRHEDKIYYVPLTDFKKLVQHKKVDGNTIVFNNLVTNLYEYEQVWETPMIDSWHNRFLK</sequence>
<accession>A0A250FPL0</accession>
<evidence type="ECO:0000313" key="2">
    <source>
        <dbReference type="Proteomes" id="UP000217250"/>
    </source>
</evidence>
<proteinExistence type="predicted"/>
<organism evidence="1 2">
    <name type="scientific">Capnocytophaga gingivalis</name>
    <dbReference type="NCBI Taxonomy" id="1017"/>
    <lineage>
        <taxon>Bacteria</taxon>
        <taxon>Pseudomonadati</taxon>
        <taxon>Bacteroidota</taxon>
        <taxon>Flavobacteriia</taxon>
        <taxon>Flavobacteriales</taxon>
        <taxon>Flavobacteriaceae</taxon>
        <taxon>Capnocytophaga</taxon>
    </lineage>
</organism>
<dbReference type="OrthoDB" id="978691at2"/>
<dbReference type="RefSeq" id="WP_040359476.1">
    <property type="nucleotide sequence ID" value="NZ_CAUOUD010000018.1"/>
</dbReference>
<name>A0A250FPL0_9FLAO</name>
<dbReference type="Proteomes" id="UP000217250">
    <property type="component" value="Chromosome"/>
</dbReference>
<evidence type="ECO:0000313" key="1">
    <source>
        <dbReference type="EMBL" id="ATA87050.1"/>
    </source>
</evidence>
<dbReference type="GeneID" id="84808436"/>
<gene>
    <name evidence="1" type="ORF">CGC50_07700</name>
</gene>
<dbReference type="KEGG" id="cgh:CGC50_07700"/>